<comment type="similarity">
    <text evidence="1">Belongs to the cytochrome P450 family.</text>
</comment>
<comment type="caution">
    <text evidence="2">The sequence shown here is derived from an EMBL/GenBank/DDBJ whole genome shotgun (WGS) entry which is preliminary data.</text>
</comment>
<name>A0A101NTA4_9ACTN</name>
<dbReference type="GO" id="GO:0016705">
    <property type="term" value="F:oxidoreductase activity, acting on paired donors, with incorporation or reduction of molecular oxygen"/>
    <property type="evidence" value="ECO:0007669"/>
    <property type="project" value="InterPro"/>
</dbReference>
<dbReference type="PANTHER" id="PTHR46696:SF1">
    <property type="entry name" value="CYTOCHROME P450 YJIB-RELATED"/>
    <property type="match status" value="1"/>
</dbReference>
<accession>A0A101NTA4</accession>
<sequence length="112" mass="12635">MRGEGWAWLVTRYEDVKLVSNDPRFSRAEVTCRQVTRPAPDFAPRPCHGPAVTHELLRHIPHRSTVRLARIALEDVEPADHRIAAGEPVYVTCLAAHRDPNGDDPRTLPVTR</sequence>
<dbReference type="GO" id="GO:0004497">
    <property type="term" value="F:monooxygenase activity"/>
    <property type="evidence" value="ECO:0007669"/>
    <property type="project" value="InterPro"/>
</dbReference>
<dbReference type="AlphaFoldDB" id="A0A101NTA4"/>
<dbReference type="Proteomes" id="UP000054241">
    <property type="component" value="Unassembled WGS sequence"/>
</dbReference>
<dbReference type="STRING" id="67285.AQI88_01125"/>
<dbReference type="SUPFAM" id="SSF48264">
    <property type="entry name" value="Cytochrome P450"/>
    <property type="match status" value="1"/>
</dbReference>
<dbReference type="PANTHER" id="PTHR46696">
    <property type="entry name" value="P450, PUTATIVE (EUROFUNG)-RELATED"/>
    <property type="match status" value="1"/>
</dbReference>
<organism evidence="2 3">
    <name type="scientific">Streptomyces cellostaticus</name>
    <dbReference type="NCBI Taxonomy" id="67285"/>
    <lineage>
        <taxon>Bacteria</taxon>
        <taxon>Bacillati</taxon>
        <taxon>Actinomycetota</taxon>
        <taxon>Actinomycetes</taxon>
        <taxon>Kitasatosporales</taxon>
        <taxon>Streptomycetaceae</taxon>
        <taxon>Streptomyces</taxon>
    </lineage>
</organism>
<evidence type="ECO:0008006" key="4">
    <source>
        <dbReference type="Google" id="ProtNLM"/>
    </source>
</evidence>
<dbReference type="Gene3D" id="1.10.630.10">
    <property type="entry name" value="Cytochrome P450"/>
    <property type="match status" value="1"/>
</dbReference>
<dbReference type="GO" id="GO:0005506">
    <property type="term" value="F:iron ion binding"/>
    <property type="evidence" value="ECO:0007669"/>
    <property type="project" value="InterPro"/>
</dbReference>
<gene>
    <name evidence="2" type="ORF">AQI88_01125</name>
</gene>
<dbReference type="InterPro" id="IPR036396">
    <property type="entry name" value="Cyt_P450_sf"/>
</dbReference>
<keyword evidence="3" id="KW-1185">Reference proteome</keyword>
<proteinExistence type="inferred from homology"/>
<protein>
    <recommendedName>
        <fullName evidence="4">Cytochrome P450</fullName>
    </recommendedName>
</protein>
<evidence type="ECO:0000313" key="3">
    <source>
        <dbReference type="Proteomes" id="UP000054241"/>
    </source>
</evidence>
<dbReference type="GO" id="GO:0020037">
    <property type="term" value="F:heme binding"/>
    <property type="evidence" value="ECO:0007669"/>
    <property type="project" value="InterPro"/>
</dbReference>
<evidence type="ECO:0000313" key="2">
    <source>
        <dbReference type="EMBL" id="KUM98879.1"/>
    </source>
</evidence>
<reference evidence="2 3" key="1">
    <citation type="submission" date="2015-10" db="EMBL/GenBank/DDBJ databases">
        <title>Draft genome sequence of Streptomyces cellostaticus DSM 40189, type strain for the species Streptomyces cellostaticus.</title>
        <authorList>
            <person name="Ruckert C."/>
            <person name="Winkler A."/>
            <person name="Kalinowski J."/>
            <person name="Kampfer P."/>
            <person name="Glaeser S."/>
        </authorList>
    </citation>
    <scope>NUCLEOTIDE SEQUENCE [LARGE SCALE GENOMIC DNA]</scope>
    <source>
        <strain evidence="2 3">DSM 40189</strain>
    </source>
</reference>
<evidence type="ECO:0000256" key="1">
    <source>
        <dbReference type="ARBA" id="ARBA00010617"/>
    </source>
</evidence>
<dbReference type="EMBL" id="LMWL01000002">
    <property type="protein sequence ID" value="KUM98879.1"/>
    <property type="molecule type" value="Genomic_DNA"/>
</dbReference>